<dbReference type="HOGENOM" id="CLU_2832012_0_0_1"/>
<dbReference type="EMBL" id="FR839628">
    <property type="protein sequence ID" value="CCA36736.1"/>
    <property type="molecule type" value="Genomic_DNA"/>
</dbReference>
<reference evidence="1 2" key="1">
    <citation type="journal article" date="2011" name="J. Biotechnol.">
        <title>High-quality genome sequence of Pichia pastoris CBS7435.</title>
        <authorList>
            <person name="Kuberl A."/>
            <person name="Schneider J."/>
            <person name="Thallinger G.G."/>
            <person name="Anderl I."/>
            <person name="Wibberg D."/>
            <person name="Hajek T."/>
            <person name="Jaenicke S."/>
            <person name="Brinkrolf K."/>
            <person name="Goesmann A."/>
            <person name="Szczepanowski R."/>
            <person name="Puhler A."/>
            <person name="Schwab H."/>
            <person name="Glieder A."/>
            <person name="Pichler H."/>
        </authorList>
    </citation>
    <scope>NUCLEOTIDE SEQUENCE [LARGE SCALE GENOMIC DNA]</scope>
    <source>
        <strain evidence="2">ATCC 76273 / CBS 7435 / CECT 11047 / NRRL Y-11430 / Wegner 21-1</strain>
    </source>
</reference>
<keyword evidence="2" id="KW-1185">Reference proteome</keyword>
<dbReference type="Proteomes" id="UP000006853">
    <property type="component" value="Chromosome 1"/>
</dbReference>
<reference key="2">
    <citation type="submission" date="2011-04" db="EMBL/GenBank/DDBJ databases">
        <title>High-quality genome sequence of Pichia pastoris CBS 7435.</title>
        <authorList>
            <person name="Kueberl A."/>
            <person name="Schneider J."/>
            <person name="Thallinger G.G."/>
            <person name="Anderl I."/>
            <person name="Wibberg D."/>
            <person name="Hajek T."/>
            <person name="Jaenicke S."/>
            <person name="Brinkrolf K."/>
            <person name="Goesmann A."/>
            <person name="Szczepanowski R."/>
            <person name="Puehler A."/>
            <person name="Schwab H."/>
            <person name="Glieder A."/>
            <person name="Pichler H."/>
        </authorList>
    </citation>
    <scope>NUCLEOTIDE SEQUENCE</scope>
    <source>
        <strain>CBS 7435</strain>
    </source>
</reference>
<name>F2QNZ4_KOMPC</name>
<proteinExistence type="predicted"/>
<accession>F2QNZ4</accession>
<sequence>MPCGVGYSIGFMLVRKIRECSVGYTNEPDQEITRFAFQWHSHWTVIEFAAEGGQVQLFELHVSQLE</sequence>
<protein>
    <submittedName>
        <fullName evidence="1">Uncharacterized protein</fullName>
    </submittedName>
</protein>
<dbReference type="AlphaFoldDB" id="F2QNZ4"/>
<gene>
    <name evidence="1" type="ordered locus">PP7435_Chr1-0587</name>
</gene>
<evidence type="ECO:0000313" key="2">
    <source>
        <dbReference type="Proteomes" id="UP000006853"/>
    </source>
</evidence>
<organism evidence="1 2">
    <name type="scientific">Komagataella phaffii (strain ATCC 76273 / CBS 7435 / CECT 11047 / NRRL Y-11430 / Wegner 21-1)</name>
    <name type="common">Yeast</name>
    <name type="synonym">Pichia pastoris</name>
    <dbReference type="NCBI Taxonomy" id="981350"/>
    <lineage>
        <taxon>Eukaryota</taxon>
        <taxon>Fungi</taxon>
        <taxon>Dikarya</taxon>
        <taxon>Ascomycota</taxon>
        <taxon>Saccharomycotina</taxon>
        <taxon>Pichiomycetes</taxon>
        <taxon>Pichiales</taxon>
        <taxon>Pichiaceae</taxon>
        <taxon>Komagataella</taxon>
    </lineage>
</organism>
<evidence type="ECO:0000313" key="1">
    <source>
        <dbReference type="EMBL" id="CCA36736.1"/>
    </source>
</evidence>
<reference evidence="1 2" key="3">
    <citation type="journal article" date="2016" name="FEMS Yeast Res.">
        <title>Curation of the genome annotation of Pichia pastoris (Komagataella phaffii) CBS7435 from gene level to protein function.</title>
        <authorList>
            <person name="Valli M."/>
            <person name="Tatto N.E."/>
            <person name="Peymann A."/>
            <person name="Gruber C."/>
            <person name="Landes N."/>
            <person name="Ekker H."/>
            <person name="Thallinger G.G."/>
            <person name="Mattanovich D."/>
            <person name="Gasser B."/>
            <person name="Graf A.B."/>
        </authorList>
    </citation>
    <scope>GENOME REANNOTATION</scope>
    <source>
        <strain evidence="1 2">ATCC 76273 / CBS 7435 / CECT 11047 / NRRL Y-11430 / Wegner 21-1</strain>
    </source>
</reference>